<gene>
    <name evidence="12" type="ORF">B5M09_007581</name>
</gene>
<organism evidence="12 13">
    <name type="scientific">Aphanomyces astaci</name>
    <name type="common">Crayfish plague agent</name>
    <dbReference type="NCBI Taxonomy" id="112090"/>
    <lineage>
        <taxon>Eukaryota</taxon>
        <taxon>Sar</taxon>
        <taxon>Stramenopiles</taxon>
        <taxon>Oomycota</taxon>
        <taxon>Saprolegniomycetes</taxon>
        <taxon>Saprolegniales</taxon>
        <taxon>Verrucalvaceae</taxon>
        <taxon>Aphanomyces</taxon>
    </lineage>
</organism>
<dbReference type="Proteomes" id="UP000284702">
    <property type="component" value="Unassembled WGS sequence"/>
</dbReference>
<evidence type="ECO:0000259" key="11">
    <source>
        <dbReference type="PROSITE" id="PS51330"/>
    </source>
</evidence>
<feature type="domain" description="DHFR" evidence="11">
    <location>
        <begin position="3"/>
        <end position="181"/>
    </location>
</feature>
<keyword evidence="5" id="KW-0489">Methyltransferase</keyword>
<dbReference type="PRINTS" id="PR00108">
    <property type="entry name" value="THYMDSNTHASE"/>
</dbReference>
<keyword evidence="13" id="KW-1185">Reference proteome</keyword>
<dbReference type="Pfam" id="PF00303">
    <property type="entry name" value="Thymidylat_synt"/>
    <property type="match status" value="2"/>
</dbReference>
<evidence type="ECO:0000256" key="2">
    <source>
        <dbReference type="ARBA" id="ARBA00012856"/>
    </source>
</evidence>
<dbReference type="UniPathway" id="UPA00077">
    <property type="reaction ID" value="UER00158"/>
</dbReference>
<dbReference type="GO" id="GO:0004799">
    <property type="term" value="F:thymidylate synthase activity"/>
    <property type="evidence" value="ECO:0007669"/>
    <property type="project" value="UniProtKB-EC"/>
</dbReference>
<evidence type="ECO:0000256" key="9">
    <source>
        <dbReference type="ARBA" id="ARBA00023002"/>
    </source>
</evidence>
<proteinExistence type="predicted"/>
<protein>
    <recommendedName>
        <fullName evidence="3">Bifunctional dihydrofolate reductase-thymidylate synthase</fullName>
        <ecNumber evidence="2">1.5.1.3</ecNumber>
        <ecNumber evidence="1">2.1.1.45</ecNumber>
    </recommendedName>
</protein>
<evidence type="ECO:0000256" key="8">
    <source>
        <dbReference type="ARBA" id="ARBA00022857"/>
    </source>
</evidence>
<sequence>MHEISVVVAVARKTWGIGINNALPWKLPSDMKRFREITTGTTDATKQNAVIMGRNTWESIPAKFRPLPGRLNVVLTRNAQLAAELEASSPQVLAASSLNDALSKLPSATIEHVFAIGGASVYSDALRHPACHRAYVTLVDGDFDCDAFFPSTLKQLGFVETEALGTQRENDIDFHFATYERTHEELQYLALIQRILDDGIQKGDRTGTGTLSLFGAQMRFSLRDDVFPLLTTKRVFWKGVAEELLWFISGNTNAKTLQDKGIKIWDGNGSREYLDSIGLVHREEGDLGPVYGFQWRHFGAKYIDMHTDYTGQGHDQLADVIYKIKHTPNDRRIILSAWNPADLGIMALPPYALLTRLLAQVCGLQAGDFIHVFGDAHVYLNHVAPLQEQLKRSPRPFPTLKVNAAKTEIDDFTFDDFTLDGYHPHKTIKMDMSVSTPSYSSKKSVLRNVNFNQIDSCFNFDAIFGAPLAQLAGGQPWLDSLTGISTTQVAEAKVWRAQGIEYYTTQFQNFKRIGIVEMFGISPTILGLFGTIDARHIPCLDAMQVFFSKAQQAVDAAVATNDYAQVSFERLQLPWTCPADTAPLELGQFGPLGPMSAFHHAQELEWYKVIFASGEVWWLVSVAGDVQIIFTHQYTSAAVPSLAGAVYVGSTDRFRHAVAMALGSMTIVFSYKRALKYHFGLDKWPYKNCVYLDQASAVITELLCVKWSGVFYVLDIQLWRTFVLDVPHDKGCRKATRCTTECNLPILLWVHMCKCVD</sequence>
<dbReference type="VEuPathDB" id="FungiDB:H257_05315"/>
<dbReference type="GO" id="GO:0032259">
    <property type="term" value="P:methylation"/>
    <property type="evidence" value="ECO:0007669"/>
    <property type="project" value="UniProtKB-KW"/>
</dbReference>
<dbReference type="Pfam" id="PF00186">
    <property type="entry name" value="DHFR_1"/>
    <property type="match status" value="1"/>
</dbReference>
<evidence type="ECO:0000313" key="13">
    <source>
        <dbReference type="Proteomes" id="UP000284702"/>
    </source>
</evidence>
<dbReference type="AlphaFoldDB" id="A0A425D4Y8"/>
<dbReference type="InterPro" id="IPR023451">
    <property type="entry name" value="Thymidate_synth/dCMP_Mease_dom"/>
</dbReference>
<dbReference type="InterPro" id="IPR036926">
    <property type="entry name" value="Thymidate_synth/dCMP_Mease_sf"/>
</dbReference>
<dbReference type="InterPro" id="IPR017925">
    <property type="entry name" value="DHFR_CS"/>
</dbReference>
<dbReference type="CDD" id="cd00351">
    <property type="entry name" value="TS_Pyrimidine_HMase"/>
    <property type="match status" value="1"/>
</dbReference>
<keyword evidence="9" id="KW-0560">Oxidoreductase</keyword>
<accession>A0A425D4Y8</accession>
<dbReference type="PROSITE" id="PS00075">
    <property type="entry name" value="DHFR_1"/>
    <property type="match status" value="1"/>
</dbReference>
<evidence type="ECO:0000313" key="12">
    <source>
        <dbReference type="EMBL" id="RQM24353.1"/>
    </source>
</evidence>
<evidence type="ECO:0000256" key="1">
    <source>
        <dbReference type="ARBA" id="ARBA00011947"/>
    </source>
</evidence>
<dbReference type="GO" id="GO:0006730">
    <property type="term" value="P:one-carbon metabolic process"/>
    <property type="evidence" value="ECO:0007669"/>
    <property type="project" value="UniProtKB-KW"/>
</dbReference>
<dbReference type="PANTHER" id="PTHR11548:SF2">
    <property type="entry name" value="THYMIDYLATE SYNTHASE"/>
    <property type="match status" value="1"/>
</dbReference>
<dbReference type="EMBL" id="MZMZ02002731">
    <property type="protein sequence ID" value="RQM24353.1"/>
    <property type="molecule type" value="Genomic_DNA"/>
</dbReference>
<comment type="caution">
    <text evidence="12">The sequence shown here is derived from an EMBL/GenBank/DDBJ whole genome shotgun (WGS) entry which is preliminary data.</text>
</comment>
<dbReference type="EC" id="2.1.1.45" evidence="1"/>
<evidence type="ECO:0000256" key="4">
    <source>
        <dbReference type="ARBA" id="ARBA00022563"/>
    </source>
</evidence>
<dbReference type="VEuPathDB" id="FungiDB:H257_05318"/>
<evidence type="ECO:0000256" key="10">
    <source>
        <dbReference type="ARBA" id="ARBA00025154"/>
    </source>
</evidence>
<dbReference type="GO" id="GO:0004146">
    <property type="term" value="F:dihydrofolate reductase activity"/>
    <property type="evidence" value="ECO:0007669"/>
    <property type="project" value="UniProtKB-EC"/>
</dbReference>
<dbReference type="InterPro" id="IPR024072">
    <property type="entry name" value="DHFR-like_dom_sf"/>
</dbReference>
<dbReference type="FunFam" id="3.30.572.10:FF:000008">
    <property type="entry name" value="thymidylate synthase isoform X2"/>
    <property type="match status" value="1"/>
</dbReference>
<evidence type="ECO:0000256" key="7">
    <source>
        <dbReference type="ARBA" id="ARBA00022727"/>
    </source>
</evidence>
<dbReference type="SUPFAM" id="SSF53597">
    <property type="entry name" value="Dihydrofolate reductase-like"/>
    <property type="match status" value="1"/>
</dbReference>
<dbReference type="PANTHER" id="PTHR11548">
    <property type="entry name" value="THYMIDYLATE SYNTHASE 1"/>
    <property type="match status" value="1"/>
</dbReference>
<dbReference type="CDD" id="cd00209">
    <property type="entry name" value="DHFR"/>
    <property type="match status" value="1"/>
</dbReference>
<evidence type="ECO:0000256" key="6">
    <source>
        <dbReference type="ARBA" id="ARBA00022679"/>
    </source>
</evidence>
<keyword evidence="8" id="KW-0521">NADP</keyword>
<keyword evidence="4" id="KW-0554">One-carbon metabolism</keyword>
<comment type="function">
    <text evidence="10">Bifunctional enzyme. Involved in de novo dTMP biosynthesis. Key enzyme in folate metabolism. Catalyzes an essential reaction for de novo glycine and purine synthesis, DNA precursor synthesis, and for the conversion of dUMP to dTMP.</text>
</comment>
<dbReference type="GO" id="GO:0046654">
    <property type="term" value="P:tetrahydrofolate biosynthetic process"/>
    <property type="evidence" value="ECO:0007669"/>
    <property type="project" value="UniProtKB-UniPathway"/>
</dbReference>
<reference evidence="12" key="1">
    <citation type="submission" date="2018-07" db="EMBL/GenBank/DDBJ databases">
        <title>Annotation of Aphanomyces astaci genome assembly.</title>
        <authorList>
            <person name="Studholme D.J."/>
        </authorList>
    </citation>
    <scope>NUCLEOTIDE SEQUENCE [LARGE SCALE GENOMIC DNA]</scope>
    <source>
        <strain evidence="12">Pc</strain>
    </source>
</reference>
<keyword evidence="6" id="KW-0808">Transferase</keyword>
<name>A0A425D4Y8_APHAT</name>
<dbReference type="NCBIfam" id="TIGR03284">
    <property type="entry name" value="thym_sym"/>
    <property type="match status" value="1"/>
</dbReference>
<keyword evidence="7" id="KW-0545">Nucleotide biosynthesis</keyword>
<dbReference type="Gene3D" id="3.30.572.10">
    <property type="entry name" value="Thymidylate synthase/dCMP hydroxymethylase domain"/>
    <property type="match status" value="2"/>
</dbReference>
<evidence type="ECO:0000256" key="5">
    <source>
        <dbReference type="ARBA" id="ARBA00022603"/>
    </source>
</evidence>
<dbReference type="InterPro" id="IPR045097">
    <property type="entry name" value="Thymidate_synth/dCMP_Mease"/>
</dbReference>
<dbReference type="PROSITE" id="PS51330">
    <property type="entry name" value="DHFR_2"/>
    <property type="match status" value="1"/>
</dbReference>
<dbReference type="GO" id="GO:0006231">
    <property type="term" value="P:dTMP biosynthetic process"/>
    <property type="evidence" value="ECO:0007669"/>
    <property type="project" value="InterPro"/>
</dbReference>
<dbReference type="InterPro" id="IPR000398">
    <property type="entry name" value="Thymidylate_synthase"/>
</dbReference>
<evidence type="ECO:0000256" key="3">
    <source>
        <dbReference type="ARBA" id="ARBA00019798"/>
    </source>
</evidence>
<dbReference type="EC" id="1.5.1.3" evidence="2"/>
<dbReference type="SUPFAM" id="SSF55831">
    <property type="entry name" value="Thymidylate synthase/dCMP hydroxymethylase"/>
    <property type="match status" value="1"/>
</dbReference>
<dbReference type="Gene3D" id="3.40.430.10">
    <property type="entry name" value="Dihydrofolate Reductase, subunit A"/>
    <property type="match status" value="1"/>
</dbReference>
<dbReference type="InterPro" id="IPR001796">
    <property type="entry name" value="DHFR_dom"/>
</dbReference>
<dbReference type="GO" id="GO:0005739">
    <property type="term" value="C:mitochondrion"/>
    <property type="evidence" value="ECO:0007669"/>
    <property type="project" value="TreeGrafter"/>
</dbReference>
<dbReference type="GO" id="GO:0005829">
    <property type="term" value="C:cytosol"/>
    <property type="evidence" value="ECO:0007669"/>
    <property type="project" value="TreeGrafter"/>
</dbReference>